<dbReference type="Gene3D" id="3.40.50.620">
    <property type="entry name" value="HUPs"/>
    <property type="match status" value="1"/>
</dbReference>
<gene>
    <name evidence="7" type="primary">IARS1</name>
</gene>
<dbReference type="InterPro" id="IPR014729">
    <property type="entry name" value="Rossmann-like_a/b/a_fold"/>
</dbReference>
<reference evidence="7 8" key="1">
    <citation type="submission" date="2021-04" db="EMBL/GenBank/DDBJ databases">
        <authorList>
            <consortium name="Wellcome Sanger Institute Data Sharing"/>
        </authorList>
    </citation>
    <scope>NUCLEOTIDE SEQUENCE [LARGE SCALE GENOMIC DNA]</scope>
</reference>
<evidence type="ECO:0000256" key="1">
    <source>
        <dbReference type="ARBA" id="ARBA00022598"/>
    </source>
</evidence>
<reference evidence="7" key="2">
    <citation type="submission" date="2025-08" db="UniProtKB">
        <authorList>
            <consortium name="Ensembl"/>
        </authorList>
    </citation>
    <scope>IDENTIFICATION</scope>
</reference>
<feature type="domain" description="Aminoacyl-tRNA synthetase class Ia" evidence="6">
    <location>
        <begin position="17"/>
        <end position="133"/>
    </location>
</feature>
<evidence type="ECO:0000313" key="8">
    <source>
        <dbReference type="Proteomes" id="UP000265040"/>
    </source>
</evidence>
<dbReference type="PANTHER" id="PTHR42780:SF1">
    <property type="entry name" value="ISOLEUCINE--TRNA LIGASE, CYTOPLASMIC"/>
    <property type="match status" value="1"/>
</dbReference>
<evidence type="ECO:0000259" key="6">
    <source>
        <dbReference type="Pfam" id="PF00133"/>
    </source>
</evidence>
<dbReference type="GO" id="GO:0004822">
    <property type="term" value="F:isoleucine-tRNA ligase activity"/>
    <property type="evidence" value="ECO:0007669"/>
    <property type="project" value="InterPro"/>
</dbReference>
<evidence type="ECO:0000313" key="7">
    <source>
        <dbReference type="Ensembl" id="ENSATEP00000073703.1"/>
    </source>
</evidence>
<proteinExistence type="predicted"/>
<organism evidence="7 8">
    <name type="scientific">Anabas testudineus</name>
    <name type="common">Climbing perch</name>
    <name type="synonym">Anthias testudineus</name>
    <dbReference type="NCBI Taxonomy" id="64144"/>
    <lineage>
        <taxon>Eukaryota</taxon>
        <taxon>Metazoa</taxon>
        <taxon>Chordata</taxon>
        <taxon>Craniata</taxon>
        <taxon>Vertebrata</taxon>
        <taxon>Euteleostomi</taxon>
        <taxon>Actinopterygii</taxon>
        <taxon>Neopterygii</taxon>
        <taxon>Teleostei</taxon>
        <taxon>Neoteleostei</taxon>
        <taxon>Acanthomorphata</taxon>
        <taxon>Anabantaria</taxon>
        <taxon>Anabantiformes</taxon>
        <taxon>Anabantoidei</taxon>
        <taxon>Anabantidae</taxon>
        <taxon>Anabas</taxon>
    </lineage>
</organism>
<keyword evidence="5" id="KW-0030">Aminoacyl-tRNA synthetase</keyword>
<dbReference type="Pfam" id="PF00133">
    <property type="entry name" value="tRNA-synt_1"/>
    <property type="match status" value="1"/>
</dbReference>
<keyword evidence="8" id="KW-1185">Reference proteome</keyword>
<keyword evidence="1" id="KW-0436">Ligase</keyword>
<dbReference type="Proteomes" id="UP000265040">
    <property type="component" value="Chromosome 5"/>
</dbReference>
<evidence type="ECO:0000256" key="2">
    <source>
        <dbReference type="ARBA" id="ARBA00022741"/>
    </source>
</evidence>
<dbReference type="InterPro" id="IPR002300">
    <property type="entry name" value="aa-tRNA-synth_Ia"/>
</dbReference>
<dbReference type="PROSITE" id="PS00178">
    <property type="entry name" value="AA_TRNA_LIGASE_I"/>
    <property type="match status" value="1"/>
</dbReference>
<dbReference type="InterPro" id="IPR023586">
    <property type="entry name" value="Ile-tRNA-ligase_type2"/>
</dbReference>
<keyword evidence="4" id="KW-0648">Protein biosynthesis</keyword>
<name>A0AAQ6IJI1_ANATE</name>
<evidence type="ECO:0000256" key="5">
    <source>
        <dbReference type="ARBA" id="ARBA00023146"/>
    </source>
</evidence>
<dbReference type="InterPro" id="IPR001412">
    <property type="entry name" value="aa-tRNA-synth_I_CS"/>
</dbReference>
<keyword evidence="3" id="KW-0067">ATP-binding</keyword>
<dbReference type="GO" id="GO:0005524">
    <property type="term" value="F:ATP binding"/>
    <property type="evidence" value="ECO:0007669"/>
    <property type="project" value="UniProtKB-KW"/>
</dbReference>
<dbReference type="PANTHER" id="PTHR42780">
    <property type="entry name" value="SOLEUCYL-TRNA SYNTHETASE"/>
    <property type="match status" value="1"/>
</dbReference>
<sequence length="139" mass="16035">MVEPVPESINFPSEEEKILKLWQEKDCFQECLRQSKSRPKYTFYDGPPFATGLPHYGHILAGTIKDIVTRFAHQSGFHVDRRFGWDCHGLPVEYEIDKTLGIKGPEDVAKMGIAEYNKQCRNIVMRYANEWEVGVQTTV</sequence>
<dbReference type="SUPFAM" id="SSF52374">
    <property type="entry name" value="Nucleotidylyl transferase"/>
    <property type="match status" value="1"/>
</dbReference>
<protein>
    <recommendedName>
        <fullName evidence="6">Aminoacyl-tRNA synthetase class Ia domain-containing protein</fullName>
    </recommendedName>
</protein>
<dbReference type="GO" id="GO:0006428">
    <property type="term" value="P:isoleucyl-tRNA aminoacylation"/>
    <property type="evidence" value="ECO:0007669"/>
    <property type="project" value="TreeGrafter"/>
</dbReference>
<evidence type="ECO:0000256" key="3">
    <source>
        <dbReference type="ARBA" id="ARBA00022840"/>
    </source>
</evidence>
<keyword evidence="2" id="KW-0547">Nucleotide-binding</keyword>
<dbReference type="GeneTree" id="ENSGT00550000074921"/>
<dbReference type="Ensembl" id="ENSATET00000079167.1">
    <property type="protein sequence ID" value="ENSATEP00000073703.1"/>
    <property type="gene ID" value="ENSATEG00000024989.3"/>
</dbReference>
<dbReference type="AlphaFoldDB" id="A0AAQ6IJI1"/>
<evidence type="ECO:0000256" key="4">
    <source>
        <dbReference type="ARBA" id="ARBA00022917"/>
    </source>
</evidence>
<accession>A0AAQ6IJI1</accession>
<reference evidence="7" key="3">
    <citation type="submission" date="2025-09" db="UniProtKB">
        <authorList>
            <consortium name="Ensembl"/>
        </authorList>
    </citation>
    <scope>IDENTIFICATION</scope>
</reference>